<gene>
    <name evidence="2" type="ORF">BDZ94DRAFT_1300877</name>
</gene>
<dbReference type="AlphaFoldDB" id="A0A9P5XY49"/>
<sequence length="314" mass="34651">MGVGRPASTVVRGNTDDKWAQDSSRTRDAGSILLPPKTKKKGVRASLSLPAGETSNSDFTQAQFPIPNPKPNPKPESESGRSGSGRGFGRLVTRRHPLCDMRHAACSVYVHHTPRPYHITAEAPTPLAKSTVRGKGGGVESYKLHTLSSSRPNPDRGKIAHKQITPAPPAFKLSLNSTSPPANLNPLNKRTFVGTDVQIPNPKFTIRSWFLGISPPSIQTPVHPITTSQHHTLFISFAEKARRRLLVLMPVPAKRTAHKCAYVYVYVYDIIAFGFHAAWCMVHGRSNIESREKREAGCPYEWHRGSDRTTSKDR</sequence>
<reference evidence="2" key="1">
    <citation type="submission" date="2020-11" db="EMBL/GenBank/DDBJ databases">
        <authorList>
            <consortium name="DOE Joint Genome Institute"/>
            <person name="Ahrendt S."/>
            <person name="Riley R."/>
            <person name="Andreopoulos W."/>
            <person name="Labutti K."/>
            <person name="Pangilinan J."/>
            <person name="Ruiz-Duenas F.J."/>
            <person name="Barrasa J.M."/>
            <person name="Sanchez-Garcia M."/>
            <person name="Camarero S."/>
            <person name="Miyauchi S."/>
            <person name="Serrano A."/>
            <person name="Linde D."/>
            <person name="Babiker R."/>
            <person name="Drula E."/>
            <person name="Ayuso-Fernandez I."/>
            <person name="Pacheco R."/>
            <person name="Padilla G."/>
            <person name="Ferreira P."/>
            <person name="Barriuso J."/>
            <person name="Kellner H."/>
            <person name="Castanera R."/>
            <person name="Alfaro M."/>
            <person name="Ramirez L."/>
            <person name="Pisabarro A.G."/>
            <person name="Kuo A."/>
            <person name="Tritt A."/>
            <person name="Lipzen A."/>
            <person name="He G."/>
            <person name="Yan M."/>
            <person name="Ng V."/>
            <person name="Cullen D."/>
            <person name="Martin F."/>
            <person name="Rosso M.-N."/>
            <person name="Henrissat B."/>
            <person name="Hibbett D."/>
            <person name="Martinez A.T."/>
            <person name="Grigoriev I.V."/>
        </authorList>
    </citation>
    <scope>NUCLEOTIDE SEQUENCE</scope>
    <source>
        <strain evidence="2">CBS 247.69</strain>
    </source>
</reference>
<protein>
    <submittedName>
        <fullName evidence="2">Uncharacterized protein</fullName>
    </submittedName>
</protein>
<accession>A0A9P5XY49</accession>
<keyword evidence="3" id="KW-1185">Reference proteome</keyword>
<evidence type="ECO:0000313" key="3">
    <source>
        <dbReference type="Proteomes" id="UP000807353"/>
    </source>
</evidence>
<proteinExistence type="predicted"/>
<evidence type="ECO:0000313" key="2">
    <source>
        <dbReference type="EMBL" id="KAF9458910.1"/>
    </source>
</evidence>
<dbReference type="EMBL" id="MU150327">
    <property type="protein sequence ID" value="KAF9458910.1"/>
    <property type="molecule type" value="Genomic_DNA"/>
</dbReference>
<name>A0A9P5XY49_9AGAR</name>
<dbReference type="Proteomes" id="UP000807353">
    <property type="component" value="Unassembled WGS sequence"/>
</dbReference>
<feature type="compositionally biased region" description="Polar residues" evidence="1">
    <location>
        <begin position="53"/>
        <end position="63"/>
    </location>
</feature>
<organism evidence="2 3">
    <name type="scientific">Collybia nuda</name>
    <dbReference type="NCBI Taxonomy" id="64659"/>
    <lineage>
        <taxon>Eukaryota</taxon>
        <taxon>Fungi</taxon>
        <taxon>Dikarya</taxon>
        <taxon>Basidiomycota</taxon>
        <taxon>Agaricomycotina</taxon>
        <taxon>Agaricomycetes</taxon>
        <taxon>Agaricomycetidae</taxon>
        <taxon>Agaricales</taxon>
        <taxon>Tricholomatineae</taxon>
        <taxon>Clitocybaceae</taxon>
        <taxon>Collybia</taxon>
    </lineage>
</organism>
<feature type="compositionally biased region" description="Basic and acidic residues" evidence="1">
    <location>
        <begin position="14"/>
        <end position="28"/>
    </location>
</feature>
<evidence type="ECO:0000256" key="1">
    <source>
        <dbReference type="SAM" id="MobiDB-lite"/>
    </source>
</evidence>
<feature type="region of interest" description="Disordered" evidence="1">
    <location>
        <begin position="1"/>
        <end position="90"/>
    </location>
</feature>
<comment type="caution">
    <text evidence="2">The sequence shown here is derived from an EMBL/GenBank/DDBJ whole genome shotgun (WGS) entry which is preliminary data.</text>
</comment>